<dbReference type="InterPro" id="IPR016184">
    <property type="entry name" value="Capsid/spike_ssDNA_virus"/>
</dbReference>
<reference evidence="6" key="1">
    <citation type="journal article" date="2021" name="Proc. Natl. Acad. Sci. U.S.A.">
        <title>A Catalog of Tens of Thousands of Viruses from Human Metagenomes Reveals Hidden Associations with Chronic Diseases.</title>
        <authorList>
            <person name="Tisza M.J."/>
            <person name="Buck C.B."/>
        </authorList>
    </citation>
    <scope>NUCLEOTIDE SEQUENCE</scope>
    <source>
        <strain evidence="6">CtC1P1</strain>
    </source>
</reference>
<keyword evidence="4" id="KW-0167">Capsid protein</keyword>
<dbReference type="SUPFAM" id="SSF88645">
    <property type="entry name" value="ssDNA viruses"/>
    <property type="match status" value="1"/>
</dbReference>
<organism evidence="6">
    <name type="scientific">Microviridae sp. ctC1P1</name>
    <dbReference type="NCBI Taxonomy" id="2824988"/>
    <lineage>
        <taxon>Viruses</taxon>
        <taxon>Monodnaviria</taxon>
        <taxon>Sangervirae</taxon>
        <taxon>Phixviricota</taxon>
        <taxon>Malgrandaviricetes</taxon>
        <taxon>Petitvirales</taxon>
        <taxon>Microviridae</taxon>
    </lineage>
</organism>
<comment type="similarity">
    <text evidence="2">Belongs to the microviridae F protein family.</text>
</comment>
<evidence type="ECO:0000256" key="1">
    <source>
        <dbReference type="ARBA" id="ARBA00004328"/>
    </source>
</evidence>
<accession>A0A8S5V601</accession>
<dbReference type="InterPro" id="IPR037002">
    <property type="entry name" value="Microviridae_protein_F_sf"/>
</dbReference>
<keyword evidence="3" id="KW-1140">T=1 icosahedral capsid protein</keyword>
<dbReference type="InterPro" id="IPR003514">
    <property type="entry name" value="Microviridae_protein_F"/>
</dbReference>
<name>A0A8S5V601_9VIRU</name>
<comment type="subcellular location">
    <subcellularLocation>
        <location evidence="1">Virion</location>
    </subcellularLocation>
</comment>
<evidence type="ECO:0000256" key="3">
    <source>
        <dbReference type="ARBA" id="ARBA00022431"/>
    </source>
</evidence>
<dbReference type="GO" id="GO:0039615">
    <property type="term" value="C:T=1 icosahedral viral capsid"/>
    <property type="evidence" value="ECO:0007669"/>
    <property type="project" value="UniProtKB-KW"/>
</dbReference>
<evidence type="ECO:0000313" key="6">
    <source>
        <dbReference type="EMBL" id="DAG02176.1"/>
    </source>
</evidence>
<dbReference type="Pfam" id="PF02305">
    <property type="entry name" value="Phage_F"/>
    <property type="match status" value="2"/>
</dbReference>
<proteinExistence type="inferred from homology"/>
<sequence>MSNIMNLKSLRNKPSRNGFDLSFKRNFTAKAGELLPVMVKEVLPGDVFNIDLSSFTRTQPVNTAAFARMREYYDFFFVPYNLLWNKADTLLTQMYDNPQHANSWNPADAFTLKGEMPYITCEQIANYFKTQRSLGLLVSSINNNYFGYQRGSLSAKLLEYLGYGNYFDYVGTDTSKNEWSKNPLMNNLNLNVFGLLAYQKIYADFFRDSQWEKISPSTFNVDYMNGVDTLQMDIPVGTSPNQDFYKAYNMFDLRYCNWQKDLFHGVVPSAQYGGGSTVYPVSGSITGTVAGSVVTGTAKSSLDVLMLRQYEFLLKWREIAQSGNKDYKDQVQKHWNVSVGDYASEVCQYLGGVNSNIDINEVVNTNITSDNAADIAGKGTGVSRGNIRFDSRGKYGLLMCIYHCLPVLDYTTDFVEPAFTKINATDYAIPEFDRIGMQAVPLVWATNPPGSVASAPYMKLGYAPRYIEYKTAFDSSVGAFKRSLNSWVMSYNNASLIDQIGSGTTKPEPPYSDVYVNYSAFKVNPNSVDPIFAVQANSNVDTDQFLCSAFFDVKAVRNLDVDGLPY</sequence>
<evidence type="ECO:0000256" key="2">
    <source>
        <dbReference type="ARBA" id="ARBA00009963"/>
    </source>
</evidence>
<protein>
    <submittedName>
        <fullName evidence="6">Major capsid protein</fullName>
    </submittedName>
</protein>
<dbReference type="GO" id="GO:0005198">
    <property type="term" value="F:structural molecule activity"/>
    <property type="evidence" value="ECO:0007669"/>
    <property type="project" value="InterPro"/>
</dbReference>
<keyword evidence="5" id="KW-0946">Virion</keyword>
<dbReference type="EMBL" id="BK016206">
    <property type="protein sequence ID" value="DAG02176.1"/>
    <property type="molecule type" value="Genomic_DNA"/>
</dbReference>
<dbReference type="Gene3D" id="2.60.169.10">
    <property type="entry name" value="Microviridae F protein"/>
    <property type="match status" value="1"/>
</dbReference>
<evidence type="ECO:0000256" key="5">
    <source>
        <dbReference type="ARBA" id="ARBA00022844"/>
    </source>
</evidence>
<evidence type="ECO:0000256" key="4">
    <source>
        <dbReference type="ARBA" id="ARBA00022561"/>
    </source>
</evidence>